<evidence type="ECO:0000313" key="2">
    <source>
        <dbReference type="Proteomes" id="UP001497700"/>
    </source>
</evidence>
<comment type="caution">
    <text evidence="1">The sequence shown here is derived from an EMBL/GenBank/DDBJ whole genome shotgun (WGS) entry which is preliminary data.</text>
</comment>
<name>A0ACB9YJV6_9PEZI</name>
<accession>A0ACB9YJV6</accession>
<gene>
    <name evidence="1" type="ORF">F4820DRAFT_453709</name>
</gene>
<organism evidence="1 2">
    <name type="scientific">Hypoxylon rubiginosum</name>
    <dbReference type="NCBI Taxonomy" id="110542"/>
    <lineage>
        <taxon>Eukaryota</taxon>
        <taxon>Fungi</taxon>
        <taxon>Dikarya</taxon>
        <taxon>Ascomycota</taxon>
        <taxon>Pezizomycotina</taxon>
        <taxon>Sordariomycetes</taxon>
        <taxon>Xylariomycetidae</taxon>
        <taxon>Xylariales</taxon>
        <taxon>Hypoxylaceae</taxon>
        <taxon>Hypoxylon</taxon>
    </lineage>
</organism>
<proteinExistence type="predicted"/>
<dbReference type="EMBL" id="MU393622">
    <property type="protein sequence ID" value="KAI4859624.1"/>
    <property type="molecule type" value="Genomic_DNA"/>
</dbReference>
<protein>
    <submittedName>
        <fullName evidence="1">Uncharacterized protein</fullName>
    </submittedName>
</protein>
<keyword evidence="2" id="KW-1185">Reference proteome</keyword>
<evidence type="ECO:0000313" key="1">
    <source>
        <dbReference type="EMBL" id="KAI4859624.1"/>
    </source>
</evidence>
<sequence length="375" mass="43260">MSPVPTPYENPWETDNWTYNKPSLDQIGQFFLYPGRKPASFTDEELTSNKNFTPPPLDEQYILVVEDVEVGSRNSMVWDVPRRTWGGRAIKDQVTNRTIRDTKTGRFPVQFGWTVLDTRDVLKEVKKDTKKSGLKAKIANTPPGRFGRRWMELGIVRVYDVVVKEYMKDYHPDRNLTGWKRKIAPYIGAFVETKQVELKNMNNYLEGFWTGLENRNLTEQEKAVGYKRKIVMAAWAWDAERTADMRIGKAFWARAHSIVDLQKWTAYTKRADHDNNGKSLSFVCDKLGVPHHDGDGRDLCHEACNDSFLTMMCVLATLFVPPDAANYWLVEEDLEERKPPKGQNNVDKRVQKNEAAYKAGSSGRGPLYPPRNYRK</sequence>
<reference evidence="1 2" key="1">
    <citation type="journal article" date="2022" name="New Phytol.">
        <title>Ecological generalism drives hyperdiversity of secondary metabolite gene clusters in xylarialean endophytes.</title>
        <authorList>
            <person name="Franco M.E.E."/>
            <person name="Wisecaver J.H."/>
            <person name="Arnold A.E."/>
            <person name="Ju Y.M."/>
            <person name="Slot J.C."/>
            <person name="Ahrendt S."/>
            <person name="Moore L.P."/>
            <person name="Eastman K.E."/>
            <person name="Scott K."/>
            <person name="Konkel Z."/>
            <person name="Mondo S.J."/>
            <person name="Kuo A."/>
            <person name="Hayes R.D."/>
            <person name="Haridas S."/>
            <person name="Andreopoulos B."/>
            <person name="Riley R."/>
            <person name="LaButti K."/>
            <person name="Pangilinan J."/>
            <person name="Lipzen A."/>
            <person name="Amirebrahimi M."/>
            <person name="Yan J."/>
            <person name="Adam C."/>
            <person name="Keymanesh K."/>
            <person name="Ng V."/>
            <person name="Louie K."/>
            <person name="Northen T."/>
            <person name="Drula E."/>
            <person name="Henrissat B."/>
            <person name="Hsieh H.M."/>
            <person name="Youens-Clark K."/>
            <person name="Lutzoni F."/>
            <person name="Miadlikowska J."/>
            <person name="Eastwood D.C."/>
            <person name="Hamelin R.C."/>
            <person name="Grigoriev I.V."/>
            <person name="U'Ren J.M."/>
        </authorList>
    </citation>
    <scope>NUCLEOTIDE SEQUENCE [LARGE SCALE GENOMIC DNA]</scope>
    <source>
        <strain evidence="1 2">CBS 119005</strain>
    </source>
</reference>
<dbReference type="Proteomes" id="UP001497700">
    <property type="component" value="Unassembled WGS sequence"/>
</dbReference>